<comment type="similarity">
    <text evidence="5">Belongs to the 4-toluene sulfonate uptake permease (TSUP) (TC 2.A.102) family.</text>
</comment>
<dbReference type="eggNOG" id="arCOG02050">
    <property type="taxonomic scope" value="Archaea"/>
</dbReference>
<dbReference type="Proteomes" id="UP000001137">
    <property type="component" value="Chromosome"/>
</dbReference>
<dbReference type="HOGENOM" id="CLU_045498_5_0_2"/>
<dbReference type="PANTHER" id="PTHR43701">
    <property type="entry name" value="MEMBRANE TRANSPORTER PROTEIN MJ0441-RELATED"/>
    <property type="match status" value="1"/>
</dbReference>
<dbReference type="InterPro" id="IPR051598">
    <property type="entry name" value="TSUP/Inactive_protease-like"/>
</dbReference>
<evidence type="ECO:0000256" key="3">
    <source>
        <dbReference type="ARBA" id="ARBA00022989"/>
    </source>
</evidence>
<keyword evidence="4 5" id="KW-0472">Membrane</keyword>
<dbReference type="RefSeq" id="WP_012185810.1">
    <property type="nucleotide sequence ID" value="NC_009954.1"/>
</dbReference>
<dbReference type="STRING" id="397948.Cmaq_0755"/>
<feature type="transmembrane region" description="Helical" evidence="5">
    <location>
        <begin position="51"/>
        <end position="71"/>
    </location>
</feature>
<evidence type="ECO:0000256" key="5">
    <source>
        <dbReference type="RuleBase" id="RU363041"/>
    </source>
</evidence>
<feature type="transmembrane region" description="Helical" evidence="5">
    <location>
        <begin position="253"/>
        <end position="271"/>
    </location>
</feature>
<evidence type="ECO:0000256" key="4">
    <source>
        <dbReference type="ARBA" id="ARBA00023136"/>
    </source>
</evidence>
<dbReference type="GO" id="GO:0005886">
    <property type="term" value="C:plasma membrane"/>
    <property type="evidence" value="ECO:0007669"/>
    <property type="project" value="UniProtKB-SubCell"/>
</dbReference>
<proteinExistence type="inferred from homology"/>
<feature type="transmembrane region" description="Helical" evidence="5">
    <location>
        <begin position="12"/>
        <end position="39"/>
    </location>
</feature>
<dbReference type="PANTHER" id="PTHR43701:SF2">
    <property type="entry name" value="MEMBRANE TRANSPORTER PROTEIN YJNA-RELATED"/>
    <property type="match status" value="1"/>
</dbReference>
<evidence type="ECO:0000256" key="2">
    <source>
        <dbReference type="ARBA" id="ARBA00022692"/>
    </source>
</evidence>
<dbReference type="OrthoDB" id="12267at2157"/>
<gene>
    <name evidence="6" type="ordered locus">Cmaq_0755</name>
</gene>
<organism evidence="6 7">
    <name type="scientific">Caldivirga maquilingensis (strain ATCC 700844 / DSM 13496 / JCM 10307 / IC-167)</name>
    <dbReference type="NCBI Taxonomy" id="397948"/>
    <lineage>
        <taxon>Archaea</taxon>
        <taxon>Thermoproteota</taxon>
        <taxon>Thermoprotei</taxon>
        <taxon>Thermoproteales</taxon>
        <taxon>Thermoproteaceae</taxon>
        <taxon>Caldivirga</taxon>
    </lineage>
</organism>
<protein>
    <recommendedName>
        <fullName evidence="5">Probable membrane transporter protein</fullName>
    </recommendedName>
</protein>
<feature type="transmembrane region" description="Helical" evidence="5">
    <location>
        <begin position="161"/>
        <end position="183"/>
    </location>
</feature>
<accession>A8MCT5</accession>
<keyword evidence="7" id="KW-1185">Reference proteome</keyword>
<keyword evidence="3 5" id="KW-1133">Transmembrane helix</keyword>
<keyword evidence="2 5" id="KW-0812">Transmembrane</keyword>
<dbReference type="GeneID" id="5709032"/>
<feature type="transmembrane region" description="Helical" evidence="5">
    <location>
        <begin position="217"/>
        <end position="241"/>
    </location>
</feature>
<keyword evidence="5" id="KW-1003">Cell membrane</keyword>
<evidence type="ECO:0000256" key="1">
    <source>
        <dbReference type="ARBA" id="ARBA00004141"/>
    </source>
</evidence>
<dbReference type="AlphaFoldDB" id="A8MCT5"/>
<dbReference type="EMBL" id="CP000852">
    <property type="protein sequence ID" value="ABW01591.1"/>
    <property type="molecule type" value="Genomic_DNA"/>
</dbReference>
<reference evidence="6 7" key="1">
    <citation type="submission" date="2007-10" db="EMBL/GenBank/DDBJ databases">
        <title>Complete sequence of Caldivirga maquilingensis IC-167.</title>
        <authorList>
            <consortium name="US DOE Joint Genome Institute"/>
            <person name="Copeland A."/>
            <person name="Lucas S."/>
            <person name="Lapidus A."/>
            <person name="Barry K."/>
            <person name="Glavina del Rio T."/>
            <person name="Dalin E."/>
            <person name="Tice H."/>
            <person name="Pitluck S."/>
            <person name="Saunders E."/>
            <person name="Brettin T."/>
            <person name="Bruce D."/>
            <person name="Detter J.C."/>
            <person name="Han C."/>
            <person name="Schmutz J."/>
            <person name="Larimer F."/>
            <person name="Land M."/>
            <person name="Hauser L."/>
            <person name="Kyrpides N."/>
            <person name="Ivanova N."/>
            <person name="Biddle J.F."/>
            <person name="Zhang Z."/>
            <person name="Fitz-Gibbon S.T."/>
            <person name="Lowe T.M."/>
            <person name="Saltikov C."/>
            <person name="House C.H."/>
            <person name="Richardson P."/>
        </authorList>
    </citation>
    <scope>NUCLEOTIDE SEQUENCE [LARGE SCALE GENOMIC DNA]</scope>
    <source>
        <strain evidence="7">ATCC 700844 / DSM 13496 / JCM 10307 / IC-167</strain>
    </source>
</reference>
<feature type="transmembrane region" description="Helical" evidence="5">
    <location>
        <begin position="83"/>
        <end position="104"/>
    </location>
</feature>
<name>A8MCT5_CALMQ</name>
<dbReference type="KEGG" id="cma:Cmaq_0755"/>
<evidence type="ECO:0000313" key="6">
    <source>
        <dbReference type="EMBL" id="ABW01591.1"/>
    </source>
</evidence>
<feature type="transmembrane region" description="Helical" evidence="5">
    <location>
        <begin position="110"/>
        <end position="127"/>
    </location>
</feature>
<dbReference type="InterPro" id="IPR002781">
    <property type="entry name" value="TM_pro_TauE-like"/>
</dbReference>
<dbReference type="Pfam" id="PF01925">
    <property type="entry name" value="TauE"/>
    <property type="match status" value="1"/>
</dbReference>
<comment type="subcellular location">
    <subcellularLocation>
        <location evidence="5">Cell membrane</location>
        <topology evidence="5">Multi-pass membrane protein</topology>
    </subcellularLocation>
    <subcellularLocation>
        <location evidence="1">Membrane</location>
        <topology evidence="1">Multi-pass membrane protein</topology>
    </subcellularLocation>
</comment>
<evidence type="ECO:0000313" key="7">
    <source>
        <dbReference type="Proteomes" id="UP000001137"/>
    </source>
</evidence>
<sequence length="276" mass="28463">MIYITPLQYALSVISGILVGFSLGLIGGGGSILAVPLFLYLVGLDTIPNAAHIAIGTTALAVGLNAYINSYMHLRKHNVAPRIGGIFAGVGVVGALIGAYLGHITPGTRLLIYFSIAMIVLGVYVAVRRESAKAGTDDEVDRVIQSLNKCPRLTLGTIMKVAGAGFAVGLVSGYFGIGGGFLIVPALMFSTGLCITRAIGTSLISVGTFGVASGAEYWAYGEVLVLIAALYVLGGIAGGYAGTSIAVKAPKNTLRVAYGVIIVLVGIYMLYRLGVF</sequence>